<reference evidence="2" key="1">
    <citation type="submission" date="2022-08" db="EMBL/GenBank/DDBJ databases">
        <title>Novel sulfate-reducing endosymbionts in the free-living metamonad Anaeramoeba.</title>
        <authorList>
            <person name="Jerlstrom-Hultqvist J."/>
            <person name="Cepicka I."/>
            <person name="Gallot-Lavallee L."/>
            <person name="Salas-Leiva D."/>
            <person name="Curtis B.A."/>
            <person name="Zahonova K."/>
            <person name="Pipaliya S."/>
            <person name="Dacks J."/>
            <person name="Roger A.J."/>
        </authorList>
    </citation>
    <scope>NUCLEOTIDE SEQUENCE</scope>
    <source>
        <strain evidence="2">Schooner1</strain>
    </source>
</reference>
<feature type="compositionally biased region" description="Basic residues" evidence="1">
    <location>
        <begin position="1458"/>
        <end position="1473"/>
    </location>
</feature>
<evidence type="ECO:0000313" key="2">
    <source>
        <dbReference type="EMBL" id="KAJ6232516.1"/>
    </source>
</evidence>
<gene>
    <name evidence="2" type="ORF">M0813_04732</name>
</gene>
<feature type="compositionally biased region" description="Basic and acidic residues" evidence="1">
    <location>
        <begin position="1425"/>
        <end position="1440"/>
    </location>
</feature>
<keyword evidence="3" id="KW-1185">Reference proteome</keyword>
<evidence type="ECO:0000313" key="3">
    <source>
        <dbReference type="Proteomes" id="UP001150062"/>
    </source>
</evidence>
<feature type="compositionally biased region" description="Basic and acidic residues" evidence="1">
    <location>
        <begin position="381"/>
        <end position="392"/>
    </location>
</feature>
<feature type="compositionally biased region" description="Basic and acidic residues" evidence="1">
    <location>
        <begin position="683"/>
        <end position="693"/>
    </location>
</feature>
<feature type="region of interest" description="Disordered" evidence="1">
    <location>
        <begin position="364"/>
        <end position="406"/>
    </location>
</feature>
<feature type="region of interest" description="Disordered" evidence="1">
    <location>
        <begin position="639"/>
        <end position="698"/>
    </location>
</feature>
<feature type="region of interest" description="Disordered" evidence="1">
    <location>
        <begin position="1396"/>
        <end position="1473"/>
    </location>
</feature>
<organism evidence="2 3">
    <name type="scientific">Anaeramoeba flamelloides</name>
    <dbReference type="NCBI Taxonomy" id="1746091"/>
    <lineage>
        <taxon>Eukaryota</taxon>
        <taxon>Metamonada</taxon>
        <taxon>Anaeramoebidae</taxon>
        <taxon>Anaeramoeba</taxon>
    </lineage>
</organism>
<sequence>MSNEDFLKLKKYLTSSKQLIEEEWSEHLDEPKKEVNNNYNDIQPPQTTRTLHPNCKNNQLVCQLFSAGFADFPVFVQPKSTGFKDKLPGILQLRSNYFQVVIQGSTNKLIKYKYFSSRSKPQAKLLQNNSNSVQLFYCSMIKNNPDTDEIQEEDEDEDEDEDQSRTNHLTLLANNSQQSELICKTFHMFQWYQPPVLITGRISGTILGTKYEKEAVSLRLAHQGKACFSCSVVDSKDQVSPVSLQLNNNSLTILTEEKEDFSLFWLKCTLEIHKISKKVLKTKQMRKFFYAEITFKFENIQHSILFRFSSKLSCQIVCKTIRLFITRNNTRTFQKNKKLQINQNYNSTRSWMFRIPIEKLLVKNPNDKNKNQNENNNQNEKTNERERGRERGSGGGSGSGSENDLNNENLFIKLNTKEKERIDHNNSFRIGWVPLKGKAPIVQELRWWSVYSNDILNNGLILFNTQEQEKQISTFINNIVKNGFIDFKINIILKKKGPNNNKERDTAKNYQKIPAEISFNIDDFSIKIDQTVKEKYFFHSNYKYGQRIIIHPISTIFVFDLGINNEKIICFTENSKQRDFILNSFLVFWRKSLNLKKMKKYPITQLIDSNAQIKENIKQFETQFISGYFQPHNFKKSKFNYPTKNPDKKKQVKNMKPPQDQKEMKMEKEMEMEKEKGKKKLKKDQNKKNTGGEEHDEDMPFIQENENLNLITNEKLNSKILELKGLPKTIYYPALYNSLGEYSCNCEIRLFKKHFEIKFQNEIIRRNYSLFSRLYFHQKRSLSVHFNIDEFHYLILGFPTVEKRIGFNLDFTIKRNKCLQNELKDNLVFDCSVKSTNGFTACKIILKSDCFLIKTHNNNIELFYQLQYKLMYAGNCHTEIDLILMNNSFIRFSFKEQSHCKHFISSYNKYQTLLIDNGKYLFKKNFLIATMKDNKFLGDLKVSFSVGKIHFFIKNEMNKLNELIEIDPLNNSVDHFYEVNKKGHNSKDDYNVGGNDKIKIDSYSLLGHRLYGDLSNRKLLYLQFLSGEIIDLSFGNINECNLFKKSIIYFDTKTILDLKRINQYKIHFIKKNTLERLNQGVVFLTHDYIQFIKESQNEQEEIDKFYYFDIDLKINSNEQKSFEIILKNKNKIKNENTDNENDDDDDGDDDDTDVKGTIAFVLINHQKENKFEQLIRKFKRNLESYENLYNGKQNPMITSFNIKILDENLRIKNEFGKLILTKKLLILDTEKNRKKIQYSAIQDFVINKDQLNGILTLSNKKEYVFQFNSEFKIHDFKHKYMDINRKKYKSINPKNEEFNPISQQFKSIKFTDTNGNIISKGVLALKKDGYFLTKLDGQEIIKYKMSKINLKYPKSSSKKIKIKIKNKPPINVIFASKKFQKKFINLFKLIQKKSSPTFEKNRKNGSSSKDSLQKDSKRKSRSKKNKNENEKFEQDQESNTKKKKKKRKDKKVDGNKGKEKRKKKEKGKRKEKK</sequence>
<evidence type="ECO:0000256" key="1">
    <source>
        <dbReference type="SAM" id="MobiDB-lite"/>
    </source>
</evidence>
<feature type="compositionally biased region" description="Basic and acidic residues" evidence="1">
    <location>
        <begin position="659"/>
        <end position="676"/>
    </location>
</feature>
<comment type="caution">
    <text evidence="2">The sequence shown here is derived from an EMBL/GenBank/DDBJ whole genome shotgun (WGS) entry which is preliminary data.</text>
</comment>
<dbReference type="EMBL" id="JAOAOG010000291">
    <property type="protein sequence ID" value="KAJ6232516.1"/>
    <property type="molecule type" value="Genomic_DNA"/>
</dbReference>
<proteinExistence type="predicted"/>
<name>A0ABQ8XJ69_9EUKA</name>
<accession>A0ABQ8XJ69</accession>
<dbReference type="Proteomes" id="UP001150062">
    <property type="component" value="Unassembled WGS sequence"/>
</dbReference>
<protein>
    <submittedName>
        <fullName evidence="2">Nnp-1 protein putative nuclear protein 1 nop52</fullName>
    </submittedName>
</protein>